<dbReference type="HAMAP" id="MF_00023">
    <property type="entry name" value="SmpB"/>
    <property type="match status" value="1"/>
</dbReference>
<keyword evidence="2 3" id="KW-0694">RNA-binding</keyword>
<comment type="caution">
    <text evidence="4">The sequence shown here is derived from an EMBL/GenBank/DDBJ whole genome shotgun (WGS) entry which is preliminary data.</text>
</comment>
<dbReference type="PANTHER" id="PTHR30308:SF2">
    <property type="entry name" value="SSRA-BINDING PROTEIN"/>
    <property type="match status" value="1"/>
</dbReference>
<dbReference type="Gene3D" id="2.40.280.10">
    <property type="match status" value="1"/>
</dbReference>
<evidence type="ECO:0000313" key="4">
    <source>
        <dbReference type="EMBL" id="PIS07741.1"/>
    </source>
</evidence>
<dbReference type="GO" id="GO:0070929">
    <property type="term" value="P:trans-translation"/>
    <property type="evidence" value="ECO:0007669"/>
    <property type="project" value="UniProtKB-UniRule"/>
</dbReference>
<dbReference type="InterPro" id="IPR000037">
    <property type="entry name" value="SsrA-bd_prot"/>
</dbReference>
<dbReference type="Proteomes" id="UP000231382">
    <property type="component" value="Unassembled WGS sequence"/>
</dbReference>
<evidence type="ECO:0000256" key="3">
    <source>
        <dbReference type="HAMAP-Rule" id="MF_00023"/>
    </source>
</evidence>
<dbReference type="PANTHER" id="PTHR30308">
    <property type="entry name" value="TMRNA-BINDING COMPONENT OF TRANS-TRANSLATION TAGGING COMPLEX"/>
    <property type="match status" value="1"/>
</dbReference>
<sequence length="145" mass="16183">MTAVKPTSISISNKKAYFDYQILDSIEAGIALVGLEIKALRAKKVSITGSYVKIINGEVFWLGGNFDVLDGDRQRTRKLLLHSAEIDKLIGKSQEKGLALVPLKLYMKRGRAKLEVGICKGLKKYDKREVMKKKDLDRDAGRAIC</sequence>
<protein>
    <recommendedName>
        <fullName evidence="3">SsrA-binding protein</fullName>
    </recommendedName>
    <alternativeName>
        <fullName evidence="3">Small protein B</fullName>
    </alternativeName>
</protein>
<comment type="function">
    <text evidence="3">Required for rescue of stalled ribosomes mediated by trans-translation. Binds to transfer-messenger RNA (tmRNA), required for stable association of tmRNA with ribosomes. tmRNA and SmpB together mimic tRNA shape, replacing the anticodon stem-loop with SmpB. tmRNA is encoded by the ssrA gene; the 2 termini fold to resemble tRNA(Ala) and it encodes a 'tag peptide', a short internal open reading frame. During trans-translation Ala-aminoacylated tmRNA acts like a tRNA, entering the A-site of stalled ribosomes, displacing the stalled mRNA. The ribosome then switches to translate the ORF on the tmRNA; the nascent peptide is terminated with the 'tag peptide' encoded by the tmRNA and targeted for degradation. The ribosome is freed to recommence translation, which seems to be the essential function of trans-translation.</text>
</comment>
<dbReference type="NCBIfam" id="NF003843">
    <property type="entry name" value="PRK05422.1"/>
    <property type="match status" value="1"/>
</dbReference>
<dbReference type="SUPFAM" id="SSF74982">
    <property type="entry name" value="Small protein B (SmpB)"/>
    <property type="match status" value="1"/>
</dbReference>
<evidence type="ECO:0000256" key="1">
    <source>
        <dbReference type="ARBA" id="ARBA00022490"/>
    </source>
</evidence>
<dbReference type="InterPro" id="IPR020081">
    <property type="entry name" value="SsrA-bd_prot_CS"/>
</dbReference>
<dbReference type="EMBL" id="PEZW01000014">
    <property type="protein sequence ID" value="PIS07741.1"/>
    <property type="molecule type" value="Genomic_DNA"/>
</dbReference>
<evidence type="ECO:0000256" key="2">
    <source>
        <dbReference type="ARBA" id="ARBA00022884"/>
    </source>
</evidence>
<dbReference type="InterPro" id="IPR023620">
    <property type="entry name" value="SmpB"/>
</dbReference>
<dbReference type="GO" id="GO:0070930">
    <property type="term" value="P:trans-translation-dependent protein tagging"/>
    <property type="evidence" value="ECO:0007669"/>
    <property type="project" value="TreeGrafter"/>
</dbReference>
<dbReference type="AlphaFoldDB" id="A0A2H0W6P8"/>
<dbReference type="CDD" id="cd09294">
    <property type="entry name" value="SmpB"/>
    <property type="match status" value="1"/>
</dbReference>
<dbReference type="NCBIfam" id="TIGR00086">
    <property type="entry name" value="smpB"/>
    <property type="match status" value="1"/>
</dbReference>
<dbReference type="GO" id="GO:0003723">
    <property type="term" value="F:RNA binding"/>
    <property type="evidence" value="ECO:0007669"/>
    <property type="project" value="UniProtKB-UniRule"/>
</dbReference>
<reference evidence="5" key="1">
    <citation type="submission" date="2017-09" db="EMBL/GenBank/DDBJ databases">
        <title>Depth-based differentiation of microbial function through sediment-hosted aquifers and enrichment of novel symbionts in the deep terrestrial subsurface.</title>
        <authorList>
            <person name="Probst A.J."/>
            <person name="Ladd B."/>
            <person name="Jarett J.K."/>
            <person name="Geller-Mcgrath D.E."/>
            <person name="Sieber C.M.K."/>
            <person name="Emerson J.B."/>
            <person name="Anantharaman K."/>
            <person name="Thomas B.C."/>
            <person name="Malmstrom R."/>
            <person name="Stieglmeier M."/>
            <person name="Klingl A."/>
            <person name="Woyke T."/>
            <person name="Ryan C.M."/>
            <person name="Banfield J.F."/>
        </authorList>
    </citation>
    <scope>NUCLEOTIDE SEQUENCE [LARGE SCALE GENOMIC DNA]</scope>
</reference>
<proteinExistence type="inferred from homology"/>
<keyword evidence="1 3" id="KW-0963">Cytoplasm</keyword>
<dbReference type="Pfam" id="PF01668">
    <property type="entry name" value="SmpB"/>
    <property type="match status" value="1"/>
</dbReference>
<dbReference type="PROSITE" id="PS01317">
    <property type="entry name" value="SSRP"/>
    <property type="match status" value="1"/>
</dbReference>
<dbReference type="GO" id="GO:0005829">
    <property type="term" value="C:cytosol"/>
    <property type="evidence" value="ECO:0007669"/>
    <property type="project" value="TreeGrafter"/>
</dbReference>
<accession>A0A2H0W6P8</accession>
<name>A0A2H0W6P8_9BACT</name>
<comment type="similarity">
    <text evidence="3">Belongs to the SmpB family.</text>
</comment>
<comment type="subcellular location">
    <subcellularLocation>
        <location evidence="3">Cytoplasm</location>
    </subcellularLocation>
    <text evidence="3">The tmRNA-SmpB complex associates with stalled 70S ribosomes.</text>
</comment>
<evidence type="ECO:0000313" key="5">
    <source>
        <dbReference type="Proteomes" id="UP000231382"/>
    </source>
</evidence>
<organism evidence="4 5">
    <name type="scientific">Candidatus Berkelbacteria bacterium CG10_big_fil_rev_8_21_14_0_10_43_13</name>
    <dbReference type="NCBI Taxonomy" id="1974514"/>
    <lineage>
        <taxon>Bacteria</taxon>
        <taxon>Candidatus Berkelbacteria</taxon>
    </lineage>
</organism>
<gene>
    <name evidence="3" type="primary">smpB</name>
    <name evidence="4" type="ORF">COT78_02115</name>
</gene>